<dbReference type="PANTHER" id="PTHR11845">
    <property type="entry name" value="5'-DEOXYNUCLEOTIDASE HDDC2"/>
    <property type="match status" value="1"/>
</dbReference>
<dbReference type="PANTHER" id="PTHR11845:SF13">
    <property type="entry name" value="5'-DEOXYNUCLEOTIDASE HDDC2"/>
    <property type="match status" value="1"/>
</dbReference>
<accession>A0A2H6LNS7</accession>
<evidence type="ECO:0000256" key="7">
    <source>
        <dbReference type="ARBA" id="ARBA00022801"/>
    </source>
</evidence>
<dbReference type="SUPFAM" id="SSF109604">
    <property type="entry name" value="HD-domain/PDEase-like"/>
    <property type="match status" value="1"/>
</dbReference>
<evidence type="ECO:0000259" key="8">
    <source>
        <dbReference type="SMART" id="SM00471"/>
    </source>
</evidence>
<dbReference type="InterPro" id="IPR003607">
    <property type="entry name" value="HD/PDEase_dom"/>
</dbReference>
<dbReference type="Pfam" id="PF13023">
    <property type="entry name" value="HD_3"/>
    <property type="match status" value="1"/>
</dbReference>
<reference evidence="10" key="1">
    <citation type="journal article" date="2018" name="Genome Announc.">
        <title>Draft Genome Sequence of the Nitrogen-Fixing and Hormogonia-Inducing Cyanobacterium Nostoc cycadae Strain WK-1, Isolated from the Coralloid Roots of Cycas revoluta.</title>
        <authorList>
            <person name="Kanesaki Y."/>
            <person name="Hirose M."/>
            <person name="Hirose Y."/>
            <person name="Fujisawa T."/>
            <person name="Nakamura Y."/>
            <person name="Watanabe S."/>
            <person name="Matsunaga S."/>
            <person name="Uchida H."/>
            <person name="Murakami A."/>
        </authorList>
    </citation>
    <scope>NUCLEOTIDE SEQUENCE [LARGE SCALE GENOMIC DNA]</scope>
    <source>
        <strain evidence="10">WK-1</strain>
    </source>
</reference>
<dbReference type="RefSeq" id="WP_103126469.1">
    <property type="nucleotide sequence ID" value="NZ_DF978440.1"/>
</dbReference>
<dbReference type="InterPro" id="IPR039356">
    <property type="entry name" value="YfbR/HDDC2"/>
</dbReference>
<evidence type="ECO:0000313" key="9">
    <source>
        <dbReference type="EMBL" id="GBE94875.1"/>
    </source>
</evidence>
<protein>
    <recommendedName>
        <fullName evidence="5">5'-deoxynucleotidase</fullName>
        <ecNumber evidence="5">3.1.3.89</ecNumber>
    </recommendedName>
</protein>
<comment type="cofactor">
    <cofactor evidence="3">
        <name>Co(2+)</name>
        <dbReference type="ChEBI" id="CHEBI:48828"/>
    </cofactor>
</comment>
<gene>
    <name evidence="9" type="ORF">NCWK1_4656</name>
</gene>
<evidence type="ECO:0000256" key="3">
    <source>
        <dbReference type="ARBA" id="ARBA00001941"/>
    </source>
</evidence>
<evidence type="ECO:0000313" key="10">
    <source>
        <dbReference type="Proteomes" id="UP000236527"/>
    </source>
</evidence>
<comment type="catalytic activity">
    <reaction evidence="1">
        <text>a 2'-deoxyribonucleoside 5'-phosphate + H2O = a 2'-deoxyribonucleoside + phosphate</text>
        <dbReference type="Rhea" id="RHEA:36167"/>
        <dbReference type="ChEBI" id="CHEBI:15377"/>
        <dbReference type="ChEBI" id="CHEBI:18274"/>
        <dbReference type="ChEBI" id="CHEBI:43474"/>
        <dbReference type="ChEBI" id="CHEBI:65317"/>
        <dbReference type="EC" id="3.1.3.89"/>
    </reaction>
</comment>
<comment type="subunit">
    <text evidence="4">Homodimer.</text>
</comment>
<dbReference type="Gene3D" id="1.10.3210.10">
    <property type="entry name" value="Hypothetical protein af1432"/>
    <property type="match status" value="1"/>
</dbReference>
<keyword evidence="7" id="KW-0378">Hydrolase</keyword>
<dbReference type="CDD" id="cd00077">
    <property type="entry name" value="HDc"/>
    <property type="match status" value="1"/>
</dbReference>
<feature type="domain" description="HD/PDEase" evidence="8">
    <location>
        <begin position="47"/>
        <end position="163"/>
    </location>
</feature>
<name>A0A2H6LNS7_9NOSO</name>
<evidence type="ECO:0000256" key="1">
    <source>
        <dbReference type="ARBA" id="ARBA00001638"/>
    </source>
</evidence>
<keyword evidence="6" id="KW-0479">Metal-binding</keyword>
<dbReference type="SMART" id="SM00471">
    <property type="entry name" value="HDc"/>
    <property type="match status" value="1"/>
</dbReference>
<evidence type="ECO:0000256" key="4">
    <source>
        <dbReference type="ARBA" id="ARBA00011738"/>
    </source>
</evidence>
<dbReference type="EMBL" id="BDGE01000091">
    <property type="protein sequence ID" value="GBE94875.1"/>
    <property type="molecule type" value="Genomic_DNA"/>
</dbReference>
<dbReference type="AlphaFoldDB" id="A0A2H6LNS7"/>
<dbReference type="GO" id="GO:0046872">
    <property type="term" value="F:metal ion binding"/>
    <property type="evidence" value="ECO:0007669"/>
    <property type="project" value="UniProtKB-KW"/>
</dbReference>
<comment type="cofactor">
    <cofactor evidence="2">
        <name>Mn(2+)</name>
        <dbReference type="ChEBI" id="CHEBI:29035"/>
    </cofactor>
</comment>
<sequence>MQTKAALPMTLLAGKNTLPIIQAYFEFNHLKQLYRQGWLQHGIEPKYCESVAEHSFGVALLGLFLVDIYAIKIDKTKLVQMALIHDLGEVYAGDITPRDKVDQPEKYQLERNSLILILEKLPNCSYWIDLWEEYEQGNSPESQFLRQIDQLEMVCQASVYEHQELANLSEFFTSTKQVFQTPQLQSIFQALEKLRDNCDAISQQSQLNCQTICNDCTFHVKTESVIECIHPDELDVNCAVVSFCSSFQPREEIDSPCVTFGNDEE</sequence>
<dbReference type="InterPro" id="IPR006674">
    <property type="entry name" value="HD_domain"/>
</dbReference>
<dbReference type="GO" id="GO:0005737">
    <property type="term" value="C:cytoplasm"/>
    <property type="evidence" value="ECO:0007669"/>
    <property type="project" value="TreeGrafter"/>
</dbReference>
<dbReference type="GO" id="GO:0002953">
    <property type="term" value="F:5'-deoxynucleotidase activity"/>
    <property type="evidence" value="ECO:0007669"/>
    <property type="project" value="UniProtKB-EC"/>
</dbReference>
<keyword evidence="10" id="KW-1185">Reference proteome</keyword>
<proteinExistence type="predicted"/>
<organism evidence="9 10">
    <name type="scientific">Nostoc cycadae WK-1</name>
    <dbReference type="NCBI Taxonomy" id="1861711"/>
    <lineage>
        <taxon>Bacteria</taxon>
        <taxon>Bacillati</taxon>
        <taxon>Cyanobacteriota</taxon>
        <taxon>Cyanophyceae</taxon>
        <taxon>Nostocales</taxon>
        <taxon>Nostocaceae</taxon>
        <taxon>Nostoc</taxon>
    </lineage>
</organism>
<evidence type="ECO:0000256" key="5">
    <source>
        <dbReference type="ARBA" id="ARBA00012964"/>
    </source>
</evidence>
<comment type="caution">
    <text evidence="9">The sequence shown here is derived from an EMBL/GenBank/DDBJ whole genome shotgun (WGS) entry which is preliminary data.</text>
</comment>
<evidence type="ECO:0000256" key="6">
    <source>
        <dbReference type="ARBA" id="ARBA00022723"/>
    </source>
</evidence>
<evidence type="ECO:0000256" key="2">
    <source>
        <dbReference type="ARBA" id="ARBA00001936"/>
    </source>
</evidence>
<dbReference type="EC" id="3.1.3.89" evidence="5"/>
<dbReference type="Proteomes" id="UP000236527">
    <property type="component" value="Unassembled WGS sequence"/>
</dbReference>
<dbReference type="FunFam" id="1.10.3210.10:FF:000035">
    <property type="entry name" value="HD family hydrolase"/>
    <property type="match status" value="1"/>
</dbReference>